<organism evidence="3 4">
    <name type="scientific">Saccharopolyspora taberi</name>
    <dbReference type="NCBI Taxonomy" id="60895"/>
    <lineage>
        <taxon>Bacteria</taxon>
        <taxon>Bacillati</taxon>
        <taxon>Actinomycetota</taxon>
        <taxon>Actinomycetes</taxon>
        <taxon>Pseudonocardiales</taxon>
        <taxon>Pseudonocardiaceae</taxon>
        <taxon>Saccharopolyspora</taxon>
    </lineage>
</organism>
<keyword evidence="4" id="KW-1185">Reference proteome</keyword>
<feature type="transmembrane region" description="Helical" evidence="2">
    <location>
        <begin position="776"/>
        <end position="794"/>
    </location>
</feature>
<dbReference type="InterPro" id="IPR029044">
    <property type="entry name" value="Nucleotide-diphossugar_trans"/>
</dbReference>
<feature type="transmembrane region" description="Helical" evidence="2">
    <location>
        <begin position="254"/>
        <end position="278"/>
    </location>
</feature>
<feature type="compositionally biased region" description="Pro residues" evidence="1">
    <location>
        <begin position="404"/>
        <end position="418"/>
    </location>
</feature>
<feature type="transmembrane region" description="Helical" evidence="2">
    <location>
        <begin position="662"/>
        <end position="681"/>
    </location>
</feature>
<keyword evidence="2" id="KW-1133">Transmembrane helix</keyword>
<dbReference type="EMBL" id="BAAAUX010000030">
    <property type="protein sequence ID" value="GAA2816713.1"/>
    <property type="molecule type" value="Genomic_DNA"/>
</dbReference>
<dbReference type="PANTHER" id="PTHR43685:SF3">
    <property type="entry name" value="SLR2126 PROTEIN"/>
    <property type="match status" value="1"/>
</dbReference>
<feature type="transmembrane region" description="Helical" evidence="2">
    <location>
        <begin position="443"/>
        <end position="466"/>
    </location>
</feature>
<sequence>MAASAPRLDTAPVLAVLVSHGGDERDLLDALRGLTVRPRHLLAVDAGASTSEELARARRDGLVDGVLELPAGTGFGPAVAAALDHATDRWGDPGRWLWLLHDDSVPEPDCLENLLRVADLDSTAAMLGPLGLDRDDPRLVVDAGLSTDSSGNRQTGIGPSELDPALGASGSALAVSEVLAVSSAGALVRRDVFQQLGGFDAVDAFADIDLGWRINTDGHLVLFVPSARMRHAGTCRKPGTGTRKAGRVNGVRTFLVNTTLTSFLIGLPRLFVLALLRTLGFTVLRRWPEALAELAVLGSLLTGRLGLLSGRRRRAATISKRHGVRGLLTSRLTRLRNGLRAAFAGLVRERVRRDFVLGQASEQLKAVPATAPRAVGPDALPAGAVGKRVAGLRRPAAPVVVPVEPAPTPSPRPRPSPVPRGGTTRESELLLVPVDRWRVLRELLLTPPVVLAVALLVFALVTNGVLAEMPRFGPGLHGGQLLPVGDLGRTWADYLAAWHPVDGGTASPASPSLLVLAVLGSVLGGPPVVVSILLLFGVPLAGIAAYLATRAVPISRAWRATAAGAYALLPAAVLSAGHGRLDVVVAHILVPPLLAGISAAVGLSRLAPVHAERNWLGTACLTSLGLAVLGAFTPLMHAALVVLALLGFVLVPSEARRAPRRVAALTAIVLLPVACLLPWPIVLAGNPRLLLAGPGQVSPWLLALTPSAEGWAGGLLVLAVAAVLIRGRRRPMVPGLAVMLFGWVLAVLVPTGAPLILVAAGAMWAVLAGKPSVHRAVPACVLAVLTAGAVLAGIGGPLTTQQATTTPALTEDLQRPGYLLLLGPGPARLVDGTHPRYGDDALVRRPTSADWLRRVDADLRSGDRDRVRGALAATAARSAGFVAAPPLDAARVREVAGDLVQPHGHLASGEDALRVLLPSSPVALLGPDLARQARAEAAPTPEAKPLPVDAVPPDFAVRVSDGGVGRALVLGAENEPGWYARINGAPAPLATTWGHQVAVPLPEHTADVEVGYEAAPRTALLVVQAAANLFALVGALPERRRRVTAPR</sequence>
<dbReference type="Gene3D" id="3.90.550.10">
    <property type="entry name" value="Spore Coat Polysaccharide Biosynthesis Protein SpsA, Chain A"/>
    <property type="match status" value="1"/>
</dbReference>
<keyword evidence="2" id="KW-0812">Transmembrane</keyword>
<dbReference type="SUPFAM" id="SSF53448">
    <property type="entry name" value="Nucleotide-diphospho-sugar transferases"/>
    <property type="match status" value="1"/>
</dbReference>
<evidence type="ECO:0000313" key="3">
    <source>
        <dbReference type="EMBL" id="GAA2816713.1"/>
    </source>
</evidence>
<comment type="caution">
    <text evidence="3">The sequence shown here is derived from an EMBL/GenBank/DDBJ whole genome shotgun (WGS) entry which is preliminary data.</text>
</comment>
<gene>
    <name evidence="3" type="ORF">GCM10010470_60210</name>
</gene>
<feature type="transmembrane region" description="Helical" evidence="2">
    <location>
        <begin position="528"/>
        <end position="548"/>
    </location>
</feature>
<dbReference type="PANTHER" id="PTHR43685">
    <property type="entry name" value="GLYCOSYLTRANSFERASE"/>
    <property type="match status" value="1"/>
</dbReference>
<feature type="transmembrane region" description="Helical" evidence="2">
    <location>
        <begin position="638"/>
        <end position="655"/>
    </location>
</feature>
<evidence type="ECO:0000256" key="1">
    <source>
        <dbReference type="SAM" id="MobiDB-lite"/>
    </source>
</evidence>
<dbReference type="Pfam" id="PF13641">
    <property type="entry name" value="Glyco_tranf_2_3"/>
    <property type="match status" value="1"/>
</dbReference>
<dbReference type="RefSeq" id="WP_344685525.1">
    <property type="nucleotide sequence ID" value="NZ_BAAAUX010000030.1"/>
</dbReference>
<reference evidence="3 4" key="1">
    <citation type="journal article" date="2019" name="Int. J. Syst. Evol. Microbiol.">
        <title>The Global Catalogue of Microorganisms (GCM) 10K type strain sequencing project: providing services to taxonomists for standard genome sequencing and annotation.</title>
        <authorList>
            <consortium name="The Broad Institute Genomics Platform"/>
            <consortium name="The Broad Institute Genome Sequencing Center for Infectious Disease"/>
            <person name="Wu L."/>
            <person name="Ma J."/>
        </authorList>
    </citation>
    <scope>NUCLEOTIDE SEQUENCE [LARGE SCALE GENOMIC DNA]</scope>
    <source>
        <strain evidence="3 4">JCM 9383</strain>
    </source>
</reference>
<feature type="transmembrane region" description="Helical" evidence="2">
    <location>
        <begin position="584"/>
        <end position="603"/>
    </location>
</feature>
<feature type="transmembrane region" description="Helical" evidence="2">
    <location>
        <begin position="290"/>
        <end position="310"/>
    </location>
</feature>
<keyword evidence="2" id="KW-0472">Membrane</keyword>
<evidence type="ECO:0000313" key="4">
    <source>
        <dbReference type="Proteomes" id="UP001500979"/>
    </source>
</evidence>
<feature type="transmembrane region" description="Helical" evidence="2">
    <location>
        <begin position="737"/>
        <end position="764"/>
    </location>
</feature>
<protein>
    <submittedName>
        <fullName evidence="3">Glycosyltransferase family 2 protein</fullName>
    </submittedName>
</protein>
<dbReference type="Proteomes" id="UP001500979">
    <property type="component" value="Unassembled WGS sequence"/>
</dbReference>
<accession>A0ABN3VM51</accession>
<name>A0ABN3VM51_9PSEU</name>
<evidence type="ECO:0000256" key="2">
    <source>
        <dbReference type="SAM" id="Phobius"/>
    </source>
</evidence>
<proteinExistence type="predicted"/>
<dbReference type="InterPro" id="IPR050834">
    <property type="entry name" value="Glycosyltransf_2"/>
</dbReference>
<feature type="transmembrane region" description="Helical" evidence="2">
    <location>
        <begin position="701"/>
        <end position="725"/>
    </location>
</feature>
<feature type="region of interest" description="Disordered" evidence="1">
    <location>
        <begin position="401"/>
        <end position="424"/>
    </location>
</feature>